<comment type="caution">
    <text evidence="7">The sequence shown here is derived from an EMBL/GenBank/DDBJ whole genome shotgun (WGS) entry which is preliminary data.</text>
</comment>
<proteinExistence type="predicted"/>
<keyword evidence="8" id="KW-1185">Reference proteome</keyword>
<dbReference type="Pfam" id="PF01957">
    <property type="entry name" value="NfeD"/>
    <property type="match status" value="1"/>
</dbReference>
<gene>
    <name evidence="7" type="ORF">PMH09_11655</name>
</gene>
<dbReference type="InterPro" id="IPR002810">
    <property type="entry name" value="NfeD-like_C"/>
</dbReference>
<evidence type="ECO:0000259" key="6">
    <source>
        <dbReference type="Pfam" id="PF01957"/>
    </source>
</evidence>
<keyword evidence="2 5" id="KW-0812">Transmembrane</keyword>
<comment type="subcellular location">
    <subcellularLocation>
        <location evidence="1">Membrane</location>
        <topology evidence="1">Multi-pass membrane protein</topology>
    </subcellularLocation>
</comment>
<name>A0ABT7BXE8_9CYAN</name>
<keyword evidence="3 5" id="KW-1133">Transmembrane helix</keyword>
<dbReference type="InterPro" id="IPR012340">
    <property type="entry name" value="NA-bd_OB-fold"/>
</dbReference>
<dbReference type="RefSeq" id="WP_283758493.1">
    <property type="nucleotide sequence ID" value="NZ_JAQOSQ010000010.1"/>
</dbReference>
<accession>A0ABT7BXE8</accession>
<dbReference type="EMBL" id="JAQOSQ010000010">
    <property type="protein sequence ID" value="MDJ1183841.1"/>
    <property type="molecule type" value="Genomic_DNA"/>
</dbReference>
<evidence type="ECO:0000256" key="5">
    <source>
        <dbReference type="SAM" id="Phobius"/>
    </source>
</evidence>
<protein>
    <submittedName>
        <fullName evidence="7">NfeD family protein</fullName>
    </submittedName>
</protein>
<organism evidence="7 8">
    <name type="scientific">Roseofilum casamattae BLCC-M143</name>
    <dbReference type="NCBI Taxonomy" id="3022442"/>
    <lineage>
        <taxon>Bacteria</taxon>
        <taxon>Bacillati</taxon>
        <taxon>Cyanobacteriota</taxon>
        <taxon>Cyanophyceae</taxon>
        <taxon>Desertifilales</taxon>
        <taxon>Desertifilaceae</taxon>
        <taxon>Roseofilum</taxon>
        <taxon>Roseofilum casamattae</taxon>
    </lineage>
</organism>
<sequence>MAIAPTFIWLIAGLVLCVMELVTPTAFIELLMGVGAFAVAGISFLFPQLGLGLQIAAWMGVSLGLVAGTRKLLPKRTPHIIAESQEAQTLTELAPGKPGRVLYEGNSWRAKCDDPQMAIAAEEMVYVVRREGNTLIVIPQNLLNF</sequence>
<feature type="transmembrane region" description="Helical" evidence="5">
    <location>
        <begin position="6"/>
        <end position="23"/>
    </location>
</feature>
<feature type="domain" description="NfeD-like C-terminal" evidence="6">
    <location>
        <begin position="85"/>
        <end position="137"/>
    </location>
</feature>
<dbReference type="Proteomes" id="UP001232992">
    <property type="component" value="Unassembled WGS sequence"/>
</dbReference>
<dbReference type="Gene3D" id="2.40.50.140">
    <property type="entry name" value="Nucleic acid-binding proteins"/>
    <property type="match status" value="1"/>
</dbReference>
<evidence type="ECO:0000313" key="7">
    <source>
        <dbReference type="EMBL" id="MDJ1183841.1"/>
    </source>
</evidence>
<dbReference type="PANTHER" id="PTHR33507:SF3">
    <property type="entry name" value="INNER MEMBRANE PROTEIN YBBJ"/>
    <property type="match status" value="1"/>
</dbReference>
<evidence type="ECO:0000313" key="8">
    <source>
        <dbReference type="Proteomes" id="UP001232992"/>
    </source>
</evidence>
<reference evidence="7 8" key="1">
    <citation type="submission" date="2023-01" db="EMBL/GenBank/DDBJ databases">
        <title>Novel diversity within Roseofilum (Cyanobacteria; Desertifilaceae) from marine benthic mats with descriptions of four novel species.</title>
        <authorList>
            <person name="Wang Y."/>
            <person name="Berthold D.E."/>
            <person name="Hu J."/>
            <person name="Lefler F.W."/>
            <person name="Laughinghouse H.D. IV."/>
        </authorList>
    </citation>
    <scope>NUCLEOTIDE SEQUENCE [LARGE SCALE GENOMIC DNA]</scope>
    <source>
        <strain evidence="7 8">BLCC-M143</strain>
    </source>
</reference>
<evidence type="ECO:0000256" key="4">
    <source>
        <dbReference type="ARBA" id="ARBA00023136"/>
    </source>
</evidence>
<evidence type="ECO:0000256" key="2">
    <source>
        <dbReference type="ARBA" id="ARBA00022692"/>
    </source>
</evidence>
<evidence type="ECO:0000256" key="3">
    <source>
        <dbReference type="ARBA" id="ARBA00022989"/>
    </source>
</evidence>
<evidence type="ECO:0000256" key="1">
    <source>
        <dbReference type="ARBA" id="ARBA00004141"/>
    </source>
</evidence>
<feature type="transmembrane region" description="Helical" evidence="5">
    <location>
        <begin position="55"/>
        <end position="73"/>
    </location>
</feature>
<dbReference type="InterPro" id="IPR052165">
    <property type="entry name" value="Membrane_assoc_protease"/>
</dbReference>
<keyword evidence="4 5" id="KW-0472">Membrane</keyword>
<dbReference type="PANTHER" id="PTHR33507">
    <property type="entry name" value="INNER MEMBRANE PROTEIN YBBJ"/>
    <property type="match status" value="1"/>
</dbReference>